<dbReference type="GO" id="GO:0012507">
    <property type="term" value="C:ER to Golgi transport vesicle membrane"/>
    <property type="evidence" value="ECO:0007669"/>
    <property type="project" value="TreeGrafter"/>
</dbReference>
<dbReference type="Gene3D" id="1.20.5.110">
    <property type="match status" value="1"/>
</dbReference>
<evidence type="ECO:0000256" key="3">
    <source>
        <dbReference type="ARBA" id="ARBA00022692"/>
    </source>
</evidence>
<keyword evidence="6 7" id="KW-0472">Membrane</keyword>
<gene>
    <name evidence="8" type="ORF">FPAR1323_LOCUS482</name>
</gene>
<evidence type="ECO:0000256" key="2">
    <source>
        <dbReference type="ARBA" id="ARBA00022448"/>
    </source>
</evidence>
<accession>A0A7S2AYA3</accession>
<protein>
    <recommendedName>
        <fullName evidence="9">t-SNARE coiled-coil homology domain-containing protein</fullName>
    </recommendedName>
</protein>
<evidence type="ECO:0000256" key="5">
    <source>
        <dbReference type="ARBA" id="ARBA00022989"/>
    </source>
</evidence>
<reference evidence="8" key="1">
    <citation type="submission" date="2021-01" db="EMBL/GenBank/DDBJ databases">
        <authorList>
            <person name="Corre E."/>
            <person name="Pelletier E."/>
            <person name="Niang G."/>
            <person name="Scheremetjew M."/>
            <person name="Finn R."/>
            <person name="Kale V."/>
            <person name="Holt S."/>
            <person name="Cochrane G."/>
            <person name="Meng A."/>
            <person name="Brown T."/>
            <person name="Cohen L."/>
        </authorList>
    </citation>
    <scope>NUCLEOTIDE SEQUENCE</scope>
    <source>
        <strain evidence="8">RCC1693</strain>
    </source>
</reference>
<name>A0A7S2AYA3_9STRA</name>
<evidence type="ECO:0000256" key="7">
    <source>
        <dbReference type="SAM" id="Phobius"/>
    </source>
</evidence>
<dbReference type="GO" id="GO:0006906">
    <property type="term" value="P:vesicle fusion"/>
    <property type="evidence" value="ECO:0007669"/>
    <property type="project" value="TreeGrafter"/>
</dbReference>
<dbReference type="EMBL" id="HBGT01000882">
    <property type="protein sequence ID" value="CAD9380844.1"/>
    <property type="molecule type" value="Transcribed_RNA"/>
</dbReference>
<dbReference type="GO" id="GO:0005789">
    <property type="term" value="C:endoplasmic reticulum membrane"/>
    <property type="evidence" value="ECO:0007669"/>
    <property type="project" value="TreeGrafter"/>
</dbReference>
<dbReference type="Pfam" id="PF12352">
    <property type="entry name" value="V-SNARE_C"/>
    <property type="match status" value="1"/>
</dbReference>
<comment type="subcellular location">
    <subcellularLocation>
        <location evidence="1">Membrane</location>
        <topology evidence="1">Single-pass type IV membrane protein</topology>
    </subcellularLocation>
</comment>
<evidence type="ECO:0000256" key="4">
    <source>
        <dbReference type="ARBA" id="ARBA00022927"/>
    </source>
</evidence>
<feature type="transmembrane region" description="Helical" evidence="7">
    <location>
        <begin position="85"/>
        <end position="105"/>
    </location>
</feature>
<keyword evidence="4" id="KW-0653">Protein transport</keyword>
<evidence type="ECO:0000256" key="1">
    <source>
        <dbReference type="ARBA" id="ARBA00004211"/>
    </source>
</evidence>
<dbReference type="SUPFAM" id="SSF58038">
    <property type="entry name" value="SNARE fusion complex"/>
    <property type="match status" value="1"/>
</dbReference>
<keyword evidence="3 7" id="KW-0812">Transmembrane</keyword>
<organism evidence="8">
    <name type="scientific">Florenciella parvula</name>
    <dbReference type="NCBI Taxonomy" id="236787"/>
    <lineage>
        <taxon>Eukaryota</taxon>
        <taxon>Sar</taxon>
        <taxon>Stramenopiles</taxon>
        <taxon>Ochrophyta</taxon>
        <taxon>Dictyochophyceae</taxon>
        <taxon>Florenciellales</taxon>
        <taxon>Florenciella</taxon>
    </lineage>
</organism>
<dbReference type="GO" id="GO:0000149">
    <property type="term" value="F:SNARE binding"/>
    <property type="evidence" value="ECO:0007669"/>
    <property type="project" value="TreeGrafter"/>
</dbReference>
<evidence type="ECO:0008006" key="9">
    <source>
        <dbReference type="Google" id="ProtNLM"/>
    </source>
</evidence>
<proteinExistence type="predicted"/>
<sequence>MANTAGQRQFNVTQSMDNSTQLLHDTIRMNDESAAIGDSTMNQLVGQREQLEGAHRQVIETRENTRAARKKLHELHRRIVMEKMILYMVITTLTLIDCLLLYRLATNKGKLF</sequence>
<dbReference type="GO" id="GO:0005794">
    <property type="term" value="C:Golgi apparatus"/>
    <property type="evidence" value="ECO:0007669"/>
    <property type="project" value="TreeGrafter"/>
</dbReference>
<dbReference type="AlphaFoldDB" id="A0A7S2AYA3"/>
<evidence type="ECO:0000313" key="8">
    <source>
        <dbReference type="EMBL" id="CAD9380844.1"/>
    </source>
</evidence>
<dbReference type="GO" id="GO:0005484">
    <property type="term" value="F:SNAP receptor activity"/>
    <property type="evidence" value="ECO:0007669"/>
    <property type="project" value="TreeGrafter"/>
</dbReference>
<keyword evidence="5 7" id="KW-1133">Transmembrane helix</keyword>
<dbReference type="GO" id="GO:0031201">
    <property type="term" value="C:SNARE complex"/>
    <property type="evidence" value="ECO:0007669"/>
    <property type="project" value="TreeGrafter"/>
</dbReference>
<dbReference type="PANTHER" id="PTHR21230">
    <property type="entry name" value="VESICLE TRANSPORT V-SNARE PROTEIN VTI1-RELATED"/>
    <property type="match status" value="1"/>
</dbReference>
<dbReference type="GO" id="GO:0031902">
    <property type="term" value="C:late endosome membrane"/>
    <property type="evidence" value="ECO:0007669"/>
    <property type="project" value="TreeGrafter"/>
</dbReference>
<dbReference type="GO" id="GO:0015031">
    <property type="term" value="P:protein transport"/>
    <property type="evidence" value="ECO:0007669"/>
    <property type="project" value="UniProtKB-KW"/>
</dbReference>
<evidence type="ECO:0000256" key="6">
    <source>
        <dbReference type="ARBA" id="ARBA00023136"/>
    </source>
</evidence>
<keyword evidence="2" id="KW-0813">Transport</keyword>